<feature type="transmembrane region" description="Helical" evidence="1">
    <location>
        <begin position="55"/>
        <end position="76"/>
    </location>
</feature>
<evidence type="ECO:0000313" key="2">
    <source>
        <dbReference type="EMBL" id="MEE6188025.1"/>
    </source>
</evidence>
<sequence length="192" mass="22095">MMLAASFSQTQLFLKHTFFFSLRHFRVIIGLAFIAGLGRYIQLKGFGDIHSLTNILLEIIVEGARVLLLLYILGLADIKKGVLRIKHFLTDKKKRAQFGTVFRQHVKMYWKAIILSLIGFSIIAWLLNYCIDVIIYKTSLISFLKDKGILNPQASEWPVLLFIKNLTVIPYTLVFETLLLLWLAGRLIILKK</sequence>
<organism evidence="2 3">
    <name type="scientific">Niabella digestorum</name>
    <dbReference type="NCBI Taxonomy" id="3117701"/>
    <lineage>
        <taxon>Bacteria</taxon>
        <taxon>Pseudomonadati</taxon>
        <taxon>Bacteroidota</taxon>
        <taxon>Chitinophagia</taxon>
        <taxon>Chitinophagales</taxon>
        <taxon>Chitinophagaceae</taxon>
        <taxon>Niabella</taxon>
    </lineage>
</organism>
<keyword evidence="1" id="KW-0812">Transmembrane</keyword>
<protein>
    <recommendedName>
        <fullName evidence="4">DUF2975 domain-containing protein</fullName>
    </recommendedName>
</protein>
<keyword evidence="1" id="KW-0472">Membrane</keyword>
<evidence type="ECO:0000313" key="3">
    <source>
        <dbReference type="Proteomes" id="UP001357452"/>
    </source>
</evidence>
<name>A0ABU7RJ54_9BACT</name>
<dbReference type="RefSeq" id="WP_330975429.1">
    <property type="nucleotide sequence ID" value="NZ_JAZGLY010000008.1"/>
</dbReference>
<comment type="caution">
    <text evidence="2">The sequence shown here is derived from an EMBL/GenBank/DDBJ whole genome shotgun (WGS) entry which is preliminary data.</text>
</comment>
<feature type="transmembrane region" description="Helical" evidence="1">
    <location>
        <begin position="168"/>
        <end position="189"/>
    </location>
</feature>
<keyword evidence="3" id="KW-1185">Reference proteome</keyword>
<feature type="transmembrane region" description="Helical" evidence="1">
    <location>
        <begin position="112"/>
        <end position="136"/>
    </location>
</feature>
<feature type="transmembrane region" description="Helical" evidence="1">
    <location>
        <begin position="12"/>
        <end position="35"/>
    </location>
</feature>
<dbReference type="EMBL" id="JAZGLY010000008">
    <property type="protein sequence ID" value="MEE6188025.1"/>
    <property type="molecule type" value="Genomic_DNA"/>
</dbReference>
<keyword evidence="1" id="KW-1133">Transmembrane helix</keyword>
<evidence type="ECO:0000256" key="1">
    <source>
        <dbReference type="SAM" id="Phobius"/>
    </source>
</evidence>
<evidence type="ECO:0008006" key="4">
    <source>
        <dbReference type="Google" id="ProtNLM"/>
    </source>
</evidence>
<reference evidence="2 3" key="1">
    <citation type="submission" date="2024-01" db="EMBL/GenBank/DDBJ databases">
        <title>Niabella digestum sp. nov., isolated from waste digestion system.</title>
        <authorList>
            <person name="Zhang L."/>
        </authorList>
    </citation>
    <scope>NUCLEOTIDE SEQUENCE [LARGE SCALE GENOMIC DNA]</scope>
    <source>
        <strain evidence="2 3">A18</strain>
    </source>
</reference>
<proteinExistence type="predicted"/>
<accession>A0ABU7RJ54</accession>
<dbReference type="Proteomes" id="UP001357452">
    <property type="component" value="Unassembled WGS sequence"/>
</dbReference>
<gene>
    <name evidence="2" type="ORF">V2H41_12150</name>
</gene>